<sequence>MPTKTGATSKWYQQFWPWFLIALPSAVVIASIITIIIAITHGDNLVRDDYYKDGLAINRYLKQDETARQMQLSAAGKLSQDYIEITLRGVSLPPYPHLVLHWQHPTNETLDIKSVLLRDGDNHYRGQLSHNPEGRWYITLTPFDTSDDINWRLKTEFNTDLSQHFIIDSQHPYSETP</sequence>
<dbReference type="RefSeq" id="WP_103685687.1">
    <property type="nucleotide sequence ID" value="NZ_PQGG01000040.1"/>
</dbReference>
<evidence type="ECO:0000313" key="3">
    <source>
        <dbReference type="Proteomes" id="UP000237222"/>
    </source>
</evidence>
<evidence type="ECO:0000256" key="1">
    <source>
        <dbReference type="SAM" id="Phobius"/>
    </source>
</evidence>
<protein>
    <recommendedName>
        <fullName evidence="4">Nitrogen fixation protein FixH</fullName>
    </recommendedName>
</protein>
<name>A0A2S4HBH6_9GAMM</name>
<feature type="transmembrane region" description="Helical" evidence="1">
    <location>
        <begin position="15"/>
        <end position="39"/>
    </location>
</feature>
<dbReference type="EMBL" id="PQGG01000040">
    <property type="protein sequence ID" value="POP51352.1"/>
    <property type="molecule type" value="Genomic_DNA"/>
</dbReference>
<keyword evidence="1" id="KW-1133">Transmembrane helix</keyword>
<reference evidence="2" key="1">
    <citation type="submission" date="2018-01" db="EMBL/GenBank/DDBJ databases">
        <authorList>
            <person name="Yu X.-D."/>
        </authorList>
    </citation>
    <scope>NUCLEOTIDE SEQUENCE</scope>
    <source>
        <strain evidence="2">ZX-21</strain>
    </source>
</reference>
<dbReference type="Proteomes" id="UP000237222">
    <property type="component" value="Unassembled WGS sequence"/>
</dbReference>
<dbReference type="OrthoDB" id="5295180at2"/>
<proteinExistence type="predicted"/>
<keyword evidence="1" id="KW-0812">Transmembrane</keyword>
<gene>
    <name evidence="2" type="ORF">C0068_17065</name>
</gene>
<comment type="caution">
    <text evidence="2">The sequence shown here is derived from an EMBL/GenBank/DDBJ whole genome shotgun (WGS) entry which is preliminary data.</text>
</comment>
<keyword evidence="1" id="KW-0472">Membrane</keyword>
<dbReference type="AlphaFoldDB" id="A0A2S4HBH6"/>
<accession>A0A2S4HBH6</accession>
<dbReference type="InterPro" id="IPR008620">
    <property type="entry name" value="FixH"/>
</dbReference>
<dbReference type="Pfam" id="PF05751">
    <property type="entry name" value="FixH"/>
    <property type="match status" value="1"/>
</dbReference>
<evidence type="ECO:0008006" key="4">
    <source>
        <dbReference type="Google" id="ProtNLM"/>
    </source>
</evidence>
<evidence type="ECO:0000313" key="2">
    <source>
        <dbReference type="EMBL" id="POP51352.1"/>
    </source>
</evidence>
<organism evidence="2 3">
    <name type="scientific">Zhongshania marina</name>
    <dbReference type="NCBI Taxonomy" id="2304603"/>
    <lineage>
        <taxon>Bacteria</taxon>
        <taxon>Pseudomonadati</taxon>
        <taxon>Pseudomonadota</taxon>
        <taxon>Gammaproteobacteria</taxon>
        <taxon>Cellvibrionales</taxon>
        <taxon>Spongiibacteraceae</taxon>
        <taxon>Zhongshania</taxon>
    </lineage>
</organism>